<feature type="domain" description="Alanine racemase N-terminal" evidence="5">
    <location>
        <begin position="39"/>
        <end position="245"/>
    </location>
</feature>
<sequence length="251" mass="28335">MATQNVIPDTQRSILINNLKNVKERIAKSVLKSGREEGEVKLVAISKFHATDYIETLFHAGQSLFGENYLQEAREKQEELRALFGIKWHFTGHIQSKKAKEVLGNFELLHTIDSLNLAQALDKEWQKKLDNGIMLPPQNILLQINTGKEVQKNGVFPEQLPSLADSIQKFNSISIKGLMCLPPFADNPEESREHFILLRELKERLSVQLGIDLPELSMGMSNDLEVAVEEGATFVRIGTALFGERTKNTKQ</sequence>
<dbReference type="EMBL" id="FRDI01000009">
    <property type="protein sequence ID" value="SHN67921.1"/>
    <property type="molecule type" value="Genomic_DNA"/>
</dbReference>
<dbReference type="STRING" id="1121455.SAMN02745728_01798"/>
<keyword evidence="1 2" id="KW-0663">Pyridoxal phosphate</keyword>
<feature type="modified residue" description="N6-(pyridoxal phosphate)lysine" evidence="2 3">
    <location>
        <position position="47"/>
    </location>
</feature>
<name>A0A1M7TB15_9BACT</name>
<dbReference type="HAMAP" id="MF_02087">
    <property type="entry name" value="PLP_homeostasis"/>
    <property type="match status" value="1"/>
</dbReference>
<accession>A0A1M7TB15</accession>
<comment type="cofactor">
    <cofactor evidence="3">
        <name>pyridoxal 5'-phosphate</name>
        <dbReference type="ChEBI" id="CHEBI:597326"/>
    </cofactor>
</comment>
<dbReference type="PANTHER" id="PTHR10146">
    <property type="entry name" value="PROLINE SYNTHETASE CO-TRANSCRIBED BACTERIAL HOMOLOG PROTEIN"/>
    <property type="match status" value="1"/>
</dbReference>
<dbReference type="Proteomes" id="UP000186469">
    <property type="component" value="Unassembled WGS sequence"/>
</dbReference>
<gene>
    <name evidence="6" type="ORF">SAMN02745728_01798</name>
</gene>
<evidence type="ECO:0000256" key="2">
    <source>
        <dbReference type="HAMAP-Rule" id="MF_02087"/>
    </source>
</evidence>
<dbReference type="PIRSF" id="PIRSF004848">
    <property type="entry name" value="YBL036c_PLPDEIII"/>
    <property type="match status" value="1"/>
</dbReference>
<dbReference type="RefSeq" id="WP_245791003.1">
    <property type="nucleotide sequence ID" value="NZ_FRDI01000009.1"/>
</dbReference>
<evidence type="ECO:0000259" key="5">
    <source>
        <dbReference type="Pfam" id="PF01168"/>
    </source>
</evidence>
<dbReference type="InterPro" id="IPR029066">
    <property type="entry name" value="PLP-binding_barrel"/>
</dbReference>
<dbReference type="PANTHER" id="PTHR10146:SF14">
    <property type="entry name" value="PYRIDOXAL PHOSPHATE HOMEOSTASIS PROTEIN"/>
    <property type="match status" value="1"/>
</dbReference>
<evidence type="ECO:0000313" key="7">
    <source>
        <dbReference type="Proteomes" id="UP000186469"/>
    </source>
</evidence>
<protein>
    <recommendedName>
        <fullName evidence="2">Pyridoxal phosphate homeostasis protein</fullName>
        <shortName evidence="2">PLP homeostasis protein</shortName>
    </recommendedName>
</protein>
<comment type="similarity">
    <text evidence="2 4">Belongs to the pyridoxal phosphate-binding protein YggS/PROSC family.</text>
</comment>
<dbReference type="CDD" id="cd00635">
    <property type="entry name" value="PLPDE_III_YBL036c_like"/>
    <property type="match status" value="1"/>
</dbReference>
<reference evidence="6 7" key="1">
    <citation type="submission" date="2016-12" db="EMBL/GenBank/DDBJ databases">
        <authorList>
            <person name="Song W.-J."/>
            <person name="Kurnit D.M."/>
        </authorList>
    </citation>
    <scope>NUCLEOTIDE SEQUENCE [LARGE SCALE GENOMIC DNA]</scope>
    <source>
        <strain evidence="6 7">DSM 11393</strain>
    </source>
</reference>
<evidence type="ECO:0000256" key="4">
    <source>
        <dbReference type="RuleBase" id="RU004514"/>
    </source>
</evidence>
<proteinExistence type="inferred from homology"/>
<evidence type="ECO:0000256" key="3">
    <source>
        <dbReference type="PIRSR" id="PIRSR004848-1"/>
    </source>
</evidence>
<dbReference type="Gene3D" id="3.20.20.10">
    <property type="entry name" value="Alanine racemase"/>
    <property type="match status" value="1"/>
</dbReference>
<dbReference type="FunFam" id="3.20.20.10:FF:000018">
    <property type="entry name" value="Pyridoxal phosphate homeostasis protein"/>
    <property type="match status" value="1"/>
</dbReference>
<dbReference type="GO" id="GO:0030170">
    <property type="term" value="F:pyridoxal phosphate binding"/>
    <property type="evidence" value="ECO:0007669"/>
    <property type="project" value="UniProtKB-UniRule"/>
</dbReference>
<dbReference type="InterPro" id="IPR011078">
    <property type="entry name" value="PyrdxlP_homeostasis"/>
</dbReference>
<dbReference type="NCBIfam" id="TIGR00044">
    <property type="entry name" value="YggS family pyridoxal phosphate-dependent enzyme"/>
    <property type="match status" value="1"/>
</dbReference>
<organism evidence="6 7">
    <name type="scientific">Desulfovibrio litoralis DSM 11393</name>
    <dbReference type="NCBI Taxonomy" id="1121455"/>
    <lineage>
        <taxon>Bacteria</taxon>
        <taxon>Pseudomonadati</taxon>
        <taxon>Thermodesulfobacteriota</taxon>
        <taxon>Desulfovibrionia</taxon>
        <taxon>Desulfovibrionales</taxon>
        <taxon>Desulfovibrionaceae</taxon>
        <taxon>Desulfovibrio</taxon>
    </lineage>
</organism>
<keyword evidence="7" id="KW-1185">Reference proteome</keyword>
<dbReference type="SUPFAM" id="SSF51419">
    <property type="entry name" value="PLP-binding barrel"/>
    <property type="match status" value="1"/>
</dbReference>
<comment type="function">
    <text evidence="2">Pyridoxal 5'-phosphate (PLP)-binding protein, which is involved in PLP homeostasis.</text>
</comment>
<dbReference type="Pfam" id="PF01168">
    <property type="entry name" value="Ala_racemase_N"/>
    <property type="match status" value="1"/>
</dbReference>
<evidence type="ECO:0000256" key="1">
    <source>
        <dbReference type="ARBA" id="ARBA00022898"/>
    </source>
</evidence>
<dbReference type="InterPro" id="IPR001608">
    <property type="entry name" value="Ala_racemase_N"/>
</dbReference>
<dbReference type="AlphaFoldDB" id="A0A1M7TB15"/>
<evidence type="ECO:0000313" key="6">
    <source>
        <dbReference type="EMBL" id="SHN67921.1"/>
    </source>
</evidence>